<dbReference type="EMBL" id="GISG01187374">
    <property type="protein sequence ID" value="MBA4655327.1"/>
    <property type="molecule type" value="Transcribed_RNA"/>
</dbReference>
<evidence type="ECO:0000313" key="2">
    <source>
        <dbReference type="EMBL" id="MBA4655327.1"/>
    </source>
</evidence>
<feature type="chain" id="PRO_5027648748" description="Secreted protein" evidence="1">
    <location>
        <begin position="19"/>
        <end position="127"/>
    </location>
</feature>
<accession>A0A7C9E190</accession>
<proteinExistence type="predicted"/>
<reference evidence="2" key="1">
    <citation type="journal article" date="2013" name="J. Plant Res.">
        <title>Effect of fungi and light on seed germination of three Opuntia species from semiarid lands of central Mexico.</title>
        <authorList>
            <person name="Delgado-Sanchez P."/>
            <person name="Jimenez-Bremont J.F."/>
            <person name="Guerrero-Gonzalez Mde L."/>
            <person name="Flores J."/>
        </authorList>
    </citation>
    <scope>NUCLEOTIDE SEQUENCE</scope>
    <source>
        <tissue evidence="2">Cladode</tissue>
    </source>
</reference>
<dbReference type="AlphaFoldDB" id="A0A7C9E190"/>
<keyword evidence="1" id="KW-0732">Signal</keyword>
<sequence length="127" mass="14543">MVIFFCPLALLFRWTVDPPPQFLVMPTLGSRGIHDPATPFCRHRRHLIVFMMNICILRVDGGTINLEYKDYCICKLQRVWSCDMNNLKHFPLSNILPTSVGSNLYIVLMTWSFFLGGGGPRQLSTSH</sequence>
<evidence type="ECO:0000256" key="1">
    <source>
        <dbReference type="SAM" id="SignalP"/>
    </source>
</evidence>
<organism evidence="2">
    <name type="scientific">Opuntia streptacantha</name>
    <name type="common">Prickly pear cactus</name>
    <name type="synonym">Opuntia cardona</name>
    <dbReference type="NCBI Taxonomy" id="393608"/>
    <lineage>
        <taxon>Eukaryota</taxon>
        <taxon>Viridiplantae</taxon>
        <taxon>Streptophyta</taxon>
        <taxon>Embryophyta</taxon>
        <taxon>Tracheophyta</taxon>
        <taxon>Spermatophyta</taxon>
        <taxon>Magnoliopsida</taxon>
        <taxon>eudicotyledons</taxon>
        <taxon>Gunneridae</taxon>
        <taxon>Pentapetalae</taxon>
        <taxon>Caryophyllales</taxon>
        <taxon>Cactineae</taxon>
        <taxon>Cactaceae</taxon>
        <taxon>Opuntioideae</taxon>
        <taxon>Opuntia</taxon>
    </lineage>
</organism>
<evidence type="ECO:0008006" key="3">
    <source>
        <dbReference type="Google" id="ProtNLM"/>
    </source>
</evidence>
<feature type="signal peptide" evidence="1">
    <location>
        <begin position="1"/>
        <end position="18"/>
    </location>
</feature>
<name>A0A7C9E190_OPUST</name>
<reference evidence="2" key="2">
    <citation type="submission" date="2020-07" db="EMBL/GenBank/DDBJ databases">
        <authorList>
            <person name="Vera ALvarez R."/>
            <person name="Arias-Moreno D.M."/>
            <person name="Jimenez-Jacinto V."/>
            <person name="Jimenez-Bremont J.F."/>
            <person name="Swaminathan K."/>
            <person name="Moose S.P."/>
            <person name="Guerrero-Gonzalez M.L."/>
            <person name="Marino-Ramirez L."/>
            <person name="Landsman D."/>
            <person name="Rodriguez-Kessler M."/>
            <person name="Delgado-Sanchez P."/>
        </authorList>
    </citation>
    <scope>NUCLEOTIDE SEQUENCE</scope>
    <source>
        <tissue evidence="2">Cladode</tissue>
    </source>
</reference>
<protein>
    <recommendedName>
        <fullName evidence="3">Secreted protein</fullName>
    </recommendedName>
</protein>